<proteinExistence type="predicted"/>
<name>A0A1H0RU34_9MICO</name>
<dbReference type="OrthoDB" id="4861520at2"/>
<dbReference type="EMBL" id="LT629711">
    <property type="protein sequence ID" value="SDP32957.1"/>
    <property type="molecule type" value="Genomic_DNA"/>
</dbReference>
<dbReference type="RefSeq" id="WP_091784948.1">
    <property type="nucleotide sequence ID" value="NZ_LT629711.1"/>
</dbReference>
<feature type="compositionally biased region" description="Low complexity" evidence="1">
    <location>
        <begin position="83"/>
        <end position="101"/>
    </location>
</feature>
<accession>A0A1H0RU34</accession>
<dbReference type="AlphaFoldDB" id="A0A1H0RU34"/>
<reference evidence="4" key="1">
    <citation type="submission" date="2016-10" db="EMBL/GenBank/DDBJ databases">
        <authorList>
            <person name="Varghese N."/>
            <person name="Submissions S."/>
        </authorList>
    </citation>
    <scope>NUCLEOTIDE SEQUENCE [LARGE SCALE GENOMIC DNA]</scope>
    <source>
        <strain evidence="4">DSM 22329</strain>
    </source>
</reference>
<evidence type="ECO:0000313" key="4">
    <source>
        <dbReference type="Proteomes" id="UP000199077"/>
    </source>
</evidence>
<feature type="compositionally biased region" description="Low complexity" evidence="1">
    <location>
        <begin position="271"/>
        <end position="282"/>
    </location>
</feature>
<keyword evidence="2" id="KW-0472">Membrane</keyword>
<dbReference type="STRING" id="443156.SAMN04489867_2091"/>
<feature type="region of interest" description="Disordered" evidence="1">
    <location>
        <begin position="83"/>
        <end position="105"/>
    </location>
</feature>
<keyword evidence="2" id="KW-1133">Transmembrane helix</keyword>
<gene>
    <name evidence="3" type="ORF">SAMN04489867_2091</name>
</gene>
<organism evidence="3 4">
    <name type="scientific">Pedococcus dokdonensis</name>
    <dbReference type="NCBI Taxonomy" id="443156"/>
    <lineage>
        <taxon>Bacteria</taxon>
        <taxon>Bacillati</taxon>
        <taxon>Actinomycetota</taxon>
        <taxon>Actinomycetes</taxon>
        <taxon>Micrococcales</taxon>
        <taxon>Intrasporangiaceae</taxon>
        <taxon>Pedococcus</taxon>
    </lineage>
</organism>
<feature type="transmembrane region" description="Helical" evidence="2">
    <location>
        <begin position="49"/>
        <end position="71"/>
    </location>
</feature>
<feature type="region of interest" description="Disordered" evidence="1">
    <location>
        <begin position="271"/>
        <end position="293"/>
    </location>
</feature>
<dbReference type="InterPro" id="IPR006311">
    <property type="entry name" value="TAT_signal"/>
</dbReference>
<evidence type="ECO:0000256" key="2">
    <source>
        <dbReference type="SAM" id="Phobius"/>
    </source>
</evidence>
<keyword evidence="2" id="KW-0812">Transmembrane</keyword>
<dbReference type="PROSITE" id="PS51318">
    <property type="entry name" value="TAT"/>
    <property type="match status" value="1"/>
</dbReference>
<evidence type="ECO:0000256" key="1">
    <source>
        <dbReference type="SAM" id="MobiDB-lite"/>
    </source>
</evidence>
<sequence>MAEHEDWTAQDDAQLRAALASLRTEVEAAPLPDVRFVKARGRALRRRRFLATSAAAAAALIVAGGIGYAVWSPASDRSPIVPATSAAKSATPSPSPTTSSSLDQPGALPLLQEWTTALDLQGDARMTTQDPKSGDYRSFECLTSVPTGQRLRQEITLDAGGFQGGQTQFAVSSKLDPETVAQGLTGDISQCQQGPDFKVNRLDDTDAGSLYSYTAGDAGSGWFAVVTGNSDVALIQIADPTATKSRFTLAQVTALAEVAKERLARYGSASAAATTAPPASGPEAINQQMTVTGPDPVPSSNLFVAASQWASQGLTNGVGASDGPGALEGSTAVASCETDDQQAGIGGRVGVVSIRSGTGATSYIGRQRVQLDDATDAAVQKDYVSARLAEAKALYAKGCDGANYTVKSTPGPTDGTFRLETVFNDGSDTLSEWVGVTAQRTPGAVSTVVITATTDPDRAFAELDRLLALARQK</sequence>
<dbReference type="Proteomes" id="UP000199077">
    <property type="component" value="Chromosome I"/>
</dbReference>
<protein>
    <submittedName>
        <fullName evidence="3">Uncharacterized protein</fullName>
    </submittedName>
</protein>
<evidence type="ECO:0000313" key="3">
    <source>
        <dbReference type="EMBL" id="SDP32957.1"/>
    </source>
</evidence>
<keyword evidence="4" id="KW-1185">Reference proteome</keyword>